<dbReference type="PANTHER" id="PTHR43685:SF2">
    <property type="entry name" value="GLYCOSYLTRANSFERASE 2-LIKE DOMAIN-CONTAINING PROTEIN"/>
    <property type="match status" value="1"/>
</dbReference>
<dbReference type="Gene3D" id="3.90.550.10">
    <property type="entry name" value="Spore Coat Polysaccharide Biosynthesis Protein SpsA, Chain A"/>
    <property type="match status" value="1"/>
</dbReference>
<dbReference type="Proteomes" id="UP000245702">
    <property type="component" value="Unassembled WGS sequence"/>
</dbReference>
<dbReference type="EMBL" id="FCOW01000013">
    <property type="protein sequence ID" value="CVK19946.1"/>
    <property type="molecule type" value="Genomic_DNA"/>
</dbReference>
<dbReference type="InterPro" id="IPR001173">
    <property type="entry name" value="Glyco_trans_2-like"/>
</dbReference>
<dbReference type="Pfam" id="PF00535">
    <property type="entry name" value="Glycos_transf_2"/>
    <property type="match status" value="1"/>
</dbReference>
<evidence type="ECO:0000313" key="3">
    <source>
        <dbReference type="Proteomes" id="UP000245702"/>
    </source>
</evidence>
<comment type="caution">
    <text evidence="2">The sequence shown here is derived from an EMBL/GenBank/DDBJ whole genome shotgun (WGS) entry which is preliminary data.</text>
</comment>
<dbReference type="SUPFAM" id="SSF53448">
    <property type="entry name" value="Nucleotide-diphospho-sugar transferases"/>
    <property type="match status" value="1"/>
</dbReference>
<evidence type="ECO:0000313" key="2">
    <source>
        <dbReference type="EMBL" id="CVK19946.1"/>
    </source>
</evidence>
<feature type="domain" description="Glycosyltransferase 2-like" evidence="1">
    <location>
        <begin position="6"/>
        <end position="129"/>
    </location>
</feature>
<proteinExistence type="predicted"/>
<dbReference type="RefSeq" id="WP_075757164.1">
    <property type="nucleotide sequence ID" value="NZ_CP146991.1"/>
</dbReference>
<keyword evidence="2" id="KW-0808">Transferase</keyword>
<gene>
    <name evidence="2" type="primary">wfgD</name>
    <name evidence="2" type="ORF">SSPH_02613</name>
</gene>
<dbReference type="EC" id="2.4.1.305" evidence="2"/>
<keyword evidence="2" id="KW-0328">Glycosyltransferase</keyword>
<name>A0ABM9W466_9FIRM</name>
<dbReference type="CDD" id="cd00761">
    <property type="entry name" value="Glyco_tranf_GTA_type"/>
    <property type="match status" value="1"/>
</dbReference>
<reference evidence="2 3" key="1">
    <citation type="submission" date="2016-01" db="EMBL/GenBank/DDBJ databases">
        <authorList>
            <person name="Brown R."/>
        </authorList>
    </citation>
    <scope>NUCLEOTIDE SEQUENCE [LARGE SCALE GENOMIC DNA]</scope>
    <source>
        <strain evidence="2">Sporomusa sphaeroides DSM 2875</strain>
    </source>
</reference>
<dbReference type="GO" id="GO:0016757">
    <property type="term" value="F:glycosyltransferase activity"/>
    <property type="evidence" value="ECO:0007669"/>
    <property type="project" value="UniProtKB-KW"/>
</dbReference>
<sequence length="322" mass="36172">MSERISIIMPAYNLEKYISDSIMSVQRQTYTDWQLLVIDDGSKDETPNIVQAIAVSDQRVQLLCQKNSGSAGARNAGLNAATGKYIAFLDGDDLWEPTFLAELLAAKQAAGTAMAYCGYLHLYDVGLKSKFSYPYVSGDILEAVIRGKTQVHIGCLLVDKSVIEQNNIRFTEGCLIGQDQEFIIKLVAVAEVQAVPRELMQYRIRAGSAINSQWNWQKHIHAILGLKRAAAAVLVQKAGVDSVSQLENIFQQRIAYKVFKFLWRMLKKGHQAEVRELMEADFGKDFAQLDVEQLKLVDRIKYRVVCSQNPLLWDLVAKLKVI</sequence>
<evidence type="ECO:0000259" key="1">
    <source>
        <dbReference type="Pfam" id="PF00535"/>
    </source>
</evidence>
<dbReference type="PANTHER" id="PTHR43685">
    <property type="entry name" value="GLYCOSYLTRANSFERASE"/>
    <property type="match status" value="1"/>
</dbReference>
<accession>A0ABM9W466</accession>
<organism evidence="2 3">
    <name type="scientific">Sporomusa sphaeroides DSM 2875</name>
    <dbReference type="NCBI Taxonomy" id="1337886"/>
    <lineage>
        <taxon>Bacteria</taxon>
        <taxon>Bacillati</taxon>
        <taxon>Bacillota</taxon>
        <taxon>Negativicutes</taxon>
        <taxon>Selenomonadales</taxon>
        <taxon>Sporomusaceae</taxon>
        <taxon>Sporomusa</taxon>
    </lineage>
</organism>
<protein>
    <submittedName>
        <fullName evidence="2">UDP-Glc:alpha-D-GlcNAc-diphosphoundecaprenol beta-1,3-glucosyltransferase WfgD</fullName>
        <ecNumber evidence="2">2.4.1.305</ecNumber>
    </submittedName>
</protein>
<dbReference type="InterPro" id="IPR050834">
    <property type="entry name" value="Glycosyltransf_2"/>
</dbReference>
<keyword evidence="3" id="KW-1185">Reference proteome</keyword>
<dbReference type="InterPro" id="IPR029044">
    <property type="entry name" value="Nucleotide-diphossugar_trans"/>
</dbReference>